<organism evidence="1 2">
    <name type="scientific">Dreissena polymorpha</name>
    <name type="common">Zebra mussel</name>
    <name type="synonym">Mytilus polymorpha</name>
    <dbReference type="NCBI Taxonomy" id="45954"/>
    <lineage>
        <taxon>Eukaryota</taxon>
        <taxon>Metazoa</taxon>
        <taxon>Spiralia</taxon>
        <taxon>Lophotrochozoa</taxon>
        <taxon>Mollusca</taxon>
        <taxon>Bivalvia</taxon>
        <taxon>Autobranchia</taxon>
        <taxon>Heteroconchia</taxon>
        <taxon>Euheterodonta</taxon>
        <taxon>Imparidentia</taxon>
        <taxon>Neoheterodontei</taxon>
        <taxon>Myida</taxon>
        <taxon>Dreissenoidea</taxon>
        <taxon>Dreissenidae</taxon>
        <taxon>Dreissena</taxon>
    </lineage>
</organism>
<gene>
    <name evidence="1" type="ORF">DPMN_092786</name>
</gene>
<name>A0A9D4L2S8_DREPO</name>
<comment type="caution">
    <text evidence="1">The sequence shown here is derived from an EMBL/GenBank/DDBJ whole genome shotgun (WGS) entry which is preliminary data.</text>
</comment>
<protein>
    <submittedName>
        <fullName evidence="1">Uncharacterized protein</fullName>
    </submittedName>
</protein>
<reference evidence="1" key="1">
    <citation type="journal article" date="2019" name="bioRxiv">
        <title>The Genome of the Zebra Mussel, Dreissena polymorpha: A Resource for Invasive Species Research.</title>
        <authorList>
            <person name="McCartney M.A."/>
            <person name="Auch B."/>
            <person name="Kono T."/>
            <person name="Mallez S."/>
            <person name="Zhang Y."/>
            <person name="Obille A."/>
            <person name="Becker A."/>
            <person name="Abrahante J.E."/>
            <person name="Garbe J."/>
            <person name="Badalamenti J.P."/>
            <person name="Herman A."/>
            <person name="Mangelson H."/>
            <person name="Liachko I."/>
            <person name="Sullivan S."/>
            <person name="Sone E.D."/>
            <person name="Koren S."/>
            <person name="Silverstein K.A.T."/>
            <person name="Beckman K.B."/>
            <person name="Gohl D.M."/>
        </authorList>
    </citation>
    <scope>NUCLEOTIDE SEQUENCE</scope>
    <source>
        <strain evidence="1">Duluth1</strain>
        <tissue evidence="1">Whole animal</tissue>
    </source>
</reference>
<evidence type="ECO:0000313" key="1">
    <source>
        <dbReference type="EMBL" id="KAH3850375.1"/>
    </source>
</evidence>
<accession>A0A9D4L2S8</accession>
<dbReference type="AlphaFoldDB" id="A0A9D4L2S8"/>
<evidence type="ECO:0000313" key="2">
    <source>
        <dbReference type="Proteomes" id="UP000828390"/>
    </source>
</evidence>
<dbReference type="Proteomes" id="UP000828390">
    <property type="component" value="Unassembled WGS sequence"/>
</dbReference>
<sequence length="53" mass="6314">MIRNKDSNLQERQLVNWYLWQISRKSIGSKACHRSSCCRREETECPITTTKEV</sequence>
<dbReference type="EMBL" id="JAIWYP010000003">
    <property type="protein sequence ID" value="KAH3850375.1"/>
    <property type="molecule type" value="Genomic_DNA"/>
</dbReference>
<proteinExistence type="predicted"/>
<reference evidence="1" key="2">
    <citation type="submission" date="2020-11" db="EMBL/GenBank/DDBJ databases">
        <authorList>
            <person name="McCartney M.A."/>
            <person name="Auch B."/>
            <person name="Kono T."/>
            <person name="Mallez S."/>
            <person name="Becker A."/>
            <person name="Gohl D.M."/>
            <person name="Silverstein K.A.T."/>
            <person name="Koren S."/>
            <person name="Bechman K.B."/>
            <person name="Herman A."/>
            <person name="Abrahante J.E."/>
            <person name="Garbe J."/>
        </authorList>
    </citation>
    <scope>NUCLEOTIDE SEQUENCE</scope>
    <source>
        <strain evidence="1">Duluth1</strain>
        <tissue evidence="1">Whole animal</tissue>
    </source>
</reference>
<keyword evidence="2" id="KW-1185">Reference proteome</keyword>